<dbReference type="Proteomes" id="UP000012015">
    <property type="component" value="Unassembled WGS sequence"/>
</dbReference>
<dbReference type="InterPro" id="IPR018306">
    <property type="entry name" value="Phage_T5_Orf172_DNA-bd"/>
</dbReference>
<proteinExistence type="predicted"/>
<keyword evidence="3" id="KW-1185">Reference proteome</keyword>
<dbReference type="SMART" id="SM00974">
    <property type="entry name" value="T5orf172"/>
    <property type="match status" value="1"/>
</dbReference>
<organism evidence="2 3">
    <name type="scientific">Paeniglutamicibacter gangotriensis Lz1y</name>
    <dbReference type="NCBI Taxonomy" id="1276920"/>
    <lineage>
        <taxon>Bacteria</taxon>
        <taxon>Bacillati</taxon>
        <taxon>Actinomycetota</taxon>
        <taxon>Actinomycetes</taxon>
        <taxon>Micrococcales</taxon>
        <taxon>Micrococcaceae</taxon>
        <taxon>Paeniglutamicibacter</taxon>
    </lineage>
</organism>
<evidence type="ECO:0000313" key="3">
    <source>
        <dbReference type="Proteomes" id="UP000012015"/>
    </source>
</evidence>
<evidence type="ECO:0000313" key="2">
    <source>
        <dbReference type="EMBL" id="EMQ96733.1"/>
    </source>
</evidence>
<name>M7NE14_9MICC</name>
<dbReference type="AlphaFoldDB" id="M7NE14"/>
<dbReference type="PATRIC" id="fig|1276920.7.peg.3870"/>
<keyword evidence="2" id="KW-0547">Nucleotide-binding</keyword>
<sequence>MSELGNENPVTGTAEPVLDIQSLIDSDLDGLLDTPEKPRKITAQGRLERAFLEIVEFNKAQGRLPSSSTRDIAERKLGARLEGILASEEKIAVLKPLDDLGLLEFPEAPESLDDLLNGGGLDLLDDDLGLLDVSALPQRRTADTPDSVAKRKKAVGFEAFEPLFKAKHAELAQGTFKLIQFPGAHTIDSGNFFVLNGVMLFVAEVGETTVLEVGGKARPKQRLRVIFENGTESSMYRQSLSIRLHEGDGQAIVRTGHDSSEVGDADEESGHVYVLRSLSDDPQVSSIQNLYKIGFSTTTVEKRIVNAAGSPTYLMAPVEIVADYRAYNLRASALEHLLHRVFSSVRLDVTQVDRGGKNYDPSEWFVVPLNVINQAISMIMSGEIVDYVYASQQEKLVPREGQTN</sequence>
<protein>
    <submittedName>
        <fullName evidence="2">Putative helicase</fullName>
    </submittedName>
</protein>
<reference evidence="2 3" key="1">
    <citation type="journal article" date="2013" name="Genome Announc.">
        <title>Draft Genome Sequence of Arthrobacter gangotriensis Strain Lz1yT, Isolated from a Penguin Rookery Soil Sample Collected in Antarctica, near the Indian Station Dakshin Gangotri.</title>
        <authorList>
            <person name="Shivaji S."/>
            <person name="Ara S."/>
            <person name="Bandi S."/>
            <person name="Singh A."/>
            <person name="Kumar Pinnaka A."/>
        </authorList>
    </citation>
    <scope>NUCLEOTIDE SEQUENCE [LARGE SCALE GENOMIC DNA]</scope>
    <source>
        <strain evidence="2 3">Lz1y</strain>
    </source>
</reference>
<dbReference type="eggNOG" id="COG0226">
    <property type="taxonomic scope" value="Bacteria"/>
</dbReference>
<evidence type="ECO:0000259" key="1">
    <source>
        <dbReference type="SMART" id="SM00974"/>
    </source>
</evidence>
<dbReference type="STRING" id="1276920.ADIAG_03870"/>
<dbReference type="GO" id="GO:0004386">
    <property type="term" value="F:helicase activity"/>
    <property type="evidence" value="ECO:0007669"/>
    <property type="project" value="UniProtKB-KW"/>
</dbReference>
<feature type="domain" description="Bacteriophage T5 Orf172 DNA-binding" evidence="1">
    <location>
        <begin position="285"/>
        <end position="379"/>
    </location>
</feature>
<keyword evidence="2" id="KW-0067">ATP-binding</keyword>
<dbReference type="RefSeq" id="WP_007273018.1">
    <property type="nucleotide sequence ID" value="NZ_AOCK01000014.1"/>
</dbReference>
<dbReference type="EMBL" id="AOCK01000014">
    <property type="protein sequence ID" value="EMQ96733.1"/>
    <property type="molecule type" value="Genomic_DNA"/>
</dbReference>
<comment type="caution">
    <text evidence="2">The sequence shown here is derived from an EMBL/GenBank/DDBJ whole genome shotgun (WGS) entry which is preliminary data.</text>
</comment>
<gene>
    <name evidence="2" type="ORF">ADIAG_03870</name>
</gene>
<dbReference type="Pfam" id="PF13455">
    <property type="entry name" value="MUG113"/>
    <property type="match status" value="1"/>
</dbReference>
<keyword evidence="2" id="KW-0347">Helicase</keyword>
<keyword evidence="2" id="KW-0378">Hydrolase</keyword>
<accession>M7NE14</accession>